<dbReference type="InterPro" id="IPR004307">
    <property type="entry name" value="TspO_MBR"/>
</dbReference>
<evidence type="ECO:0000256" key="5">
    <source>
        <dbReference type="ARBA" id="ARBA00023136"/>
    </source>
</evidence>
<dbReference type="Proteomes" id="UP001222770">
    <property type="component" value="Unassembled WGS sequence"/>
</dbReference>
<feature type="transmembrane region" description="Helical" evidence="6">
    <location>
        <begin position="61"/>
        <end position="79"/>
    </location>
</feature>
<evidence type="ECO:0000256" key="4">
    <source>
        <dbReference type="ARBA" id="ARBA00022989"/>
    </source>
</evidence>
<name>A0ABT6CFJ8_9SPHN</name>
<dbReference type="PANTHER" id="PTHR10057:SF0">
    <property type="entry name" value="TRANSLOCATOR PROTEIN"/>
    <property type="match status" value="1"/>
</dbReference>
<keyword evidence="3 6" id="KW-0812">Transmembrane</keyword>
<dbReference type="CDD" id="cd15904">
    <property type="entry name" value="TSPO_MBR"/>
    <property type="match status" value="1"/>
</dbReference>
<accession>A0ABT6CFJ8</accession>
<dbReference type="InterPro" id="IPR038330">
    <property type="entry name" value="TspO/MBR-related_sf"/>
</dbReference>
<keyword evidence="4 6" id="KW-1133">Transmembrane helix</keyword>
<comment type="similarity">
    <text evidence="2">Belongs to the TspO/BZRP family.</text>
</comment>
<feature type="transmembrane region" description="Helical" evidence="6">
    <location>
        <begin position="143"/>
        <end position="164"/>
    </location>
</feature>
<dbReference type="Pfam" id="PF03073">
    <property type="entry name" value="TspO_MBR"/>
    <property type="match status" value="1"/>
</dbReference>
<evidence type="ECO:0000256" key="3">
    <source>
        <dbReference type="ARBA" id="ARBA00022692"/>
    </source>
</evidence>
<organism evidence="7 8">
    <name type="scientific">Novosphingobium cyanobacteriorum</name>
    <dbReference type="NCBI Taxonomy" id="3024215"/>
    <lineage>
        <taxon>Bacteria</taxon>
        <taxon>Pseudomonadati</taxon>
        <taxon>Pseudomonadota</taxon>
        <taxon>Alphaproteobacteria</taxon>
        <taxon>Sphingomonadales</taxon>
        <taxon>Sphingomonadaceae</taxon>
        <taxon>Novosphingobium</taxon>
    </lineage>
</organism>
<evidence type="ECO:0000256" key="2">
    <source>
        <dbReference type="ARBA" id="ARBA00007524"/>
    </source>
</evidence>
<dbReference type="EMBL" id="JAROCY010000004">
    <property type="protein sequence ID" value="MDF8332691.1"/>
    <property type="molecule type" value="Genomic_DNA"/>
</dbReference>
<reference evidence="7 8" key="1">
    <citation type="submission" date="2023-03" db="EMBL/GenBank/DDBJ databases">
        <title>Novosphingobium cyanobacteriorum sp. nov., isolated from a eutrophic reservoir during the Microcystis bloom period.</title>
        <authorList>
            <person name="Kang M."/>
            <person name="Le V."/>
            <person name="Ko S.-R."/>
            <person name="Lee S.-A."/>
            <person name="Ahn C.-Y."/>
        </authorList>
    </citation>
    <scope>NUCLEOTIDE SEQUENCE [LARGE SCALE GENOMIC DNA]</scope>
    <source>
        <strain evidence="7 8">HBC54</strain>
    </source>
</reference>
<keyword evidence="8" id="KW-1185">Reference proteome</keyword>
<sequence length="184" mass="19557">MRYLASPAQLRASVMRWALFTVPAVLGLGFLSGYGSGSGPVSPWFNALEKPGLYPPPATFGIVWSILYVMMGVALALVIAARGAPGRGPAVIAFLVGFALNLSWSPVFFAMHRMSLALGIIGGMAVVTLVTIVLFWRVRALAGALLLPYMAWICFAALLNYQILALNPQADGAPDPAPTVRIQL</sequence>
<keyword evidence="5 6" id="KW-0472">Membrane</keyword>
<gene>
    <name evidence="7" type="ORF">POM99_05700</name>
</gene>
<evidence type="ECO:0000313" key="8">
    <source>
        <dbReference type="Proteomes" id="UP001222770"/>
    </source>
</evidence>
<dbReference type="Gene3D" id="1.20.1260.100">
    <property type="entry name" value="TspO/MBR protein"/>
    <property type="match status" value="1"/>
</dbReference>
<feature type="transmembrane region" description="Helical" evidence="6">
    <location>
        <begin position="91"/>
        <end position="110"/>
    </location>
</feature>
<dbReference type="PANTHER" id="PTHR10057">
    <property type="entry name" value="PERIPHERAL-TYPE BENZODIAZEPINE RECEPTOR"/>
    <property type="match status" value="1"/>
</dbReference>
<protein>
    <submittedName>
        <fullName evidence="7">Tryptophan-rich sensory protein</fullName>
    </submittedName>
</protein>
<comment type="subcellular location">
    <subcellularLocation>
        <location evidence="1">Membrane</location>
        <topology evidence="1">Multi-pass membrane protein</topology>
    </subcellularLocation>
</comment>
<feature type="transmembrane region" description="Helical" evidence="6">
    <location>
        <begin position="116"/>
        <end position="136"/>
    </location>
</feature>
<evidence type="ECO:0000256" key="1">
    <source>
        <dbReference type="ARBA" id="ARBA00004141"/>
    </source>
</evidence>
<dbReference type="PIRSF" id="PIRSF005859">
    <property type="entry name" value="PBR"/>
    <property type="match status" value="1"/>
</dbReference>
<evidence type="ECO:0000256" key="6">
    <source>
        <dbReference type="SAM" id="Phobius"/>
    </source>
</evidence>
<comment type="caution">
    <text evidence="7">The sequence shown here is derived from an EMBL/GenBank/DDBJ whole genome shotgun (WGS) entry which is preliminary data.</text>
</comment>
<evidence type="ECO:0000313" key="7">
    <source>
        <dbReference type="EMBL" id="MDF8332691.1"/>
    </source>
</evidence>
<dbReference type="RefSeq" id="WP_277275895.1">
    <property type="nucleotide sequence ID" value="NZ_JAROCY010000004.1"/>
</dbReference>
<proteinExistence type="inferred from homology"/>